<gene>
    <name evidence="1" type="ORF">K504DRAFT_459795</name>
</gene>
<proteinExistence type="predicted"/>
<protein>
    <recommendedName>
        <fullName evidence="3">Methyltransferase domain-containing protein</fullName>
    </recommendedName>
</protein>
<evidence type="ECO:0000313" key="1">
    <source>
        <dbReference type="EMBL" id="KAF2706492.1"/>
    </source>
</evidence>
<keyword evidence="2" id="KW-1185">Reference proteome</keyword>
<name>A0A6G1K1V1_9PLEO</name>
<dbReference type="Gene3D" id="3.40.50.150">
    <property type="entry name" value="Vaccinia Virus protein VP39"/>
    <property type="match status" value="1"/>
</dbReference>
<dbReference type="InterPro" id="IPR029063">
    <property type="entry name" value="SAM-dependent_MTases_sf"/>
</dbReference>
<dbReference type="AlphaFoldDB" id="A0A6G1K1V1"/>
<dbReference type="Proteomes" id="UP000799428">
    <property type="component" value="Unassembled WGS sequence"/>
</dbReference>
<organism evidence="1 2">
    <name type="scientific">Pleomassaria siparia CBS 279.74</name>
    <dbReference type="NCBI Taxonomy" id="1314801"/>
    <lineage>
        <taxon>Eukaryota</taxon>
        <taxon>Fungi</taxon>
        <taxon>Dikarya</taxon>
        <taxon>Ascomycota</taxon>
        <taxon>Pezizomycotina</taxon>
        <taxon>Dothideomycetes</taxon>
        <taxon>Pleosporomycetidae</taxon>
        <taxon>Pleosporales</taxon>
        <taxon>Pleomassariaceae</taxon>
        <taxon>Pleomassaria</taxon>
    </lineage>
</organism>
<dbReference type="SUPFAM" id="SSF53335">
    <property type="entry name" value="S-adenosyl-L-methionine-dependent methyltransferases"/>
    <property type="match status" value="1"/>
</dbReference>
<reference evidence="1" key="1">
    <citation type="journal article" date="2020" name="Stud. Mycol.">
        <title>101 Dothideomycetes genomes: a test case for predicting lifestyles and emergence of pathogens.</title>
        <authorList>
            <person name="Haridas S."/>
            <person name="Albert R."/>
            <person name="Binder M."/>
            <person name="Bloem J."/>
            <person name="Labutti K."/>
            <person name="Salamov A."/>
            <person name="Andreopoulos B."/>
            <person name="Baker S."/>
            <person name="Barry K."/>
            <person name="Bills G."/>
            <person name="Bluhm B."/>
            <person name="Cannon C."/>
            <person name="Castanera R."/>
            <person name="Culley D."/>
            <person name="Daum C."/>
            <person name="Ezra D."/>
            <person name="Gonzalez J."/>
            <person name="Henrissat B."/>
            <person name="Kuo A."/>
            <person name="Liang C."/>
            <person name="Lipzen A."/>
            <person name="Lutzoni F."/>
            <person name="Magnuson J."/>
            <person name="Mondo S."/>
            <person name="Nolan M."/>
            <person name="Ohm R."/>
            <person name="Pangilinan J."/>
            <person name="Park H.-J."/>
            <person name="Ramirez L."/>
            <person name="Alfaro M."/>
            <person name="Sun H."/>
            <person name="Tritt A."/>
            <person name="Yoshinaga Y."/>
            <person name="Zwiers L.-H."/>
            <person name="Turgeon B."/>
            <person name="Goodwin S."/>
            <person name="Spatafora J."/>
            <person name="Crous P."/>
            <person name="Grigoriev I."/>
        </authorList>
    </citation>
    <scope>NUCLEOTIDE SEQUENCE</scope>
    <source>
        <strain evidence="1">CBS 279.74</strain>
    </source>
</reference>
<dbReference type="EMBL" id="MU005776">
    <property type="protein sequence ID" value="KAF2706492.1"/>
    <property type="molecule type" value="Genomic_DNA"/>
</dbReference>
<evidence type="ECO:0008006" key="3">
    <source>
        <dbReference type="Google" id="ProtNLM"/>
    </source>
</evidence>
<dbReference type="OrthoDB" id="61390at2759"/>
<accession>A0A6G1K1V1</accession>
<sequence length="322" mass="37095">MCEIHFQSHRPCLFLTNTQKEEEEEEEEEDEWRDRRVIPKTLAGACRNLLDEVLSTAGFKRETQSCEGVKGIRRSKFLIDLGFGCGDQTIYLNGLDEVSEVDKDSWVQFDYYVGITRDTNQCQVAKERVHEYHQTRRTHARSSWETPDIRLYCADAADPGCWSDQLQANMDEAVANTQEHWVLALDTLYHFSPSRWPVIDHMSRNLDASFMAFDLCLSPRASLRHRFMLRAITTLMGAPWANFVTVDQYRDKLVQAGYSEKNITIKDISHHVFEPLADFMVAQDGRLQVVGYGLGPFWVAQCMFAWWARSGIVRGVIVVAKK</sequence>
<evidence type="ECO:0000313" key="2">
    <source>
        <dbReference type="Proteomes" id="UP000799428"/>
    </source>
</evidence>